<reference evidence="1" key="1">
    <citation type="submission" date="2023-10" db="EMBL/GenBank/DDBJ databases">
        <title>Genome assembly of Pristionchus species.</title>
        <authorList>
            <person name="Yoshida K."/>
            <person name="Sommer R.J."/>
        </authorList>
    </citation>
    <scope>NUCLEOTIDE SEQUENCE</scope>
    <source>
        <strain evidence="1">RS0144</strain>
    </source>
</reference>
<proteinExistence type="predicted"/>
<gene>
    <name evidence="1" type="ORF">PENTCL1PPCAC_2641</name>
</gene>
<keyword evidence="2" id="KW-1185">Reference proteome</keyword>
<organism evidence="1 2">
    <name type="scientific">Pristionchus entomophagus</name>
    <dbReference type="NCBI Taxonomy" id="358040"/>
    <lineage>
        <taxon>Eukaryota</taxon>
        <taxon>Metazoa</taxon>
        <taxon>Ecdysozoa</taxon>
        <taxon>Nematoda</taxon>
        <taxon>Chromadorea</taxon>
        <taxon>Rhabditida</taxon>
        <taxon>Rhabditina</taxon>
        <taxon>Diplogasteromorpha</taxon>
        <taxon>Diplogasteroidea</taxon>
        <taxon>Neodiplogasteridae</taxon>
        <taxon>Pristionchus</taxon>
    </lineage>
</organism>
<feature type="non-terminal residue" evidence="1">
    <location>
        <position position="102"/>
    </location>
</feature>
<dbReference type="EMBL" id="BTSX01000001">
    <property type="protein sequence ID" value="GMS80466.1"/>
    <property type="molecule type" value="Genomic_DNA"/>
</dbReference>
<evidence type="ECO:0000313" key="2">
    <source>
        <dbReference type="Proteomes" id="UP001432027"/>
    </source>
</evidence>
<sequence>PEPETGCPILSPDIAKCIEVFSSLGESSPSSYCAHPLISSSTQFVCPSQQPVMLVFDENTVIDMYSSIECESSTGTWIFSGEAEKRRDELKSPITVTCVNPY</sequence>
<comment type="caution">
    <text evidence="1">The sequence shown here is derived from an EMBL/GenBank/DDBJ whole genome shotgun (WGS) entry which is preliminary data.</text>
</comment>
<name>A0AAV5SLE8_9BILA</name>
<dbReference type="AlphaFoldDB" id="A0AAV5SLE8"/>
<dbReference type="Proteomes" id="UP001432027">
    <property type="component" value="Unassembled WGS sequence"/>
</dbReference>
<accession>A0AAV5SLE8</accession>
<feature type="non-terminal residue" evidence="1">
    <location>
        <position position="1"/>
    </location>
</feature>
<evidence type="ECO:0000313" key="1">
    <source>
        <dbReference type="EMBL" id="GMS80466.1"/>
    </source>
</evidence>
<protein>
    <submittedName>
        <fullName evidence="1">Uncharacterized protein</fullName>
    </submittedName>
</protein>